<accession>A0A1Z1WSE0</accession>
<evidence type="ECO:0000259" key="2">
    <source>
        <dbReference type="PROSITE" id="PS51186"/>
    </source>
</evidence>
<dbReference type="CDD" id="cd04301">
    <property type="entry name" value="NAT_SF"/>
    <property type="match status" value="1"/>
</dbReference>
<sequence length="169" mass="18565">MITLELSDRAGRHVVLREVDDENWRAVADVAPLDDQRPYVPALAARYLLLSSREGVWHSMAVCADDTVVGHIMWGRDDDGSYWLGGMLINGPEQGKGVGRAAVRTLMAWLAEREGCRELRLSYHPDNTVAARLYDSLGFQPTSDSSGDEVVAGRPVFDGRPTTLNSPSP</sequence>
<feature type="domain" description="N-acetyltransferase" evidence="2">
    <location>
        <begin position="14"/>
        <end position="163"/>
    </location>
</feature>
<dbReference type="EMBL" id="CP021748">
    <property type="protein sequence ID" value="ARX89371.1"/>
    <property type="molecule type" value="Genomic_DNA"/>
</dbReference>
<dbReference type="SUPFAM" id="SSF55729">
    <property type="entry name" value="Acyl-CoA N-acyltransferases (Nat)"/>
    <property type="match status" value="1"/>
</dbReference>
<dbReference type="PROSITE" id="PS51186">
    <property type="entry name" value="GNAT"/>
    <property type="match status" value="1"/>
</dbReference>
<reference evidence="3 4" key="1">
    <citation type="submission" date="2017-05" db="EMBL/GenBank/DDBJ databases">
        <title>Streptomyces alboflavus Genome sequencing and assembly.</title>
        <authorList>
            <person name="Wang Y."/>
            <person name="Du B."/>
            <person name="Ding Y."/>
            <person name="Liu H."/>
            <person name="Hou Q."/>
            <person name="Liu K."/>
            <person name="Wang C."/>
            <person name="Yao L."/>
        </authorList>
    </citation>
    <scope>NUCLEOTIDE SEQUENCE [LARGE SCALE GENOMIC DNA]</scope>
    <source>
        <strain evidence="3 4">MDJK44</strain>
    </source>
</reference>
<dbReference type="GO" id="GO:0016747">
    <property type="term" value="F:acyltransferase activity, transferring groups other than amino-acyl groups"/>
    <property type="evidence" value="ECO:0007669"/>
    <property type="project" value="InterPro"/>
</dbReference>
<dbReference type="RefSeq" id="WP_087887226.1">
    <property type="nucleotide sequence ID" value="NZ_CP021748.1"/>
</dbReference>
<dbReference type="OrthoDB" id="3526335at2"/>
<organism evidence="3 4">
    <name type="scientific">Streptomyces alboflavus</name>
    <dbReference type="NCBI Taxonomy" id="67267"/>
    <lineage>
        <taxon>Bacteria</taxon>
        <taxon>Bacillati</taxon>
        <taxon>Actinomycetota</taxon>
        <taxon>Actinomycetes</taxon>
        <taxon>Kitasatosporales</taxon>
        <taxon>Streptomycetaceae</taxon>
        <taxon>Streptomyces</taxon>
    </lineage>
</organism>
<dbReference type="eggNOG" id="COG0456">
    <property type="taxonomic scope" value="Bacteria"/>
</dbReference>
<dbReference type="InterPro" id="IPR016181">
    <property type="entry name" value="Acyl_CoA_acyltransferase"/>
</dbReference>
<dbReference type="InterPro" id="IPR000182">
    <property type="entry name" value="GNAT_dom"/>
</dbReference>
<dbReference type="Gene3D" id="3.40.630.30">
    <property type="match status" value="1"/>
</dbReference>
<dbReference type="STRING" id="67267.GCA_000716675_04733"/>
<dbReference type="AlphaFoldDB" id="A0A1Z1WSE0"/>
<name>A0A1Z1WSE0_9ACTN</name>
<dbReference type="Proteomes" id="UP000195880">
    <property type="component" value="Chromosome"/>
</dbReference>
<keyword evidence="3" id="KW-0808">Transferase</keyword>
<keyword evidence="4" id="KW-1185">Reference proteome</keyword>
<gene>
    <name evidence="3" type="ORF">SMD44_08858</name>
</gene>
<feature type="region of interest" description="Disordered" evidence="1">
    <location>
        <begin position="142"/>
        <end position="169"/>
    </location>
</feature>
<evidence type="ECO:0000313" key="4">
    <source>
        <dbReference type="Proteomes" id="UP000195880"/>
    </source>
</evidence>
<dbReference type="PANTHER" id="PTHR43617">
    <property type="entry name" value="L-AMINO ACID N-ACETYLTRANSFERASE"/>
    <property type="match status" value="1"/>
</dbReference>
<evidence type="ECO:0000313" key="3">
    <source>
        <dbReference type="EMBL" id="ARX89371.1"/>
    </source>
</evidence>
<dbReference type="KEGG" id="salf:SMD44_08858"/>
<dbReference type="Pfam" id="PF00583">
    <property type="entry name" value="Acetyltransf_1"/>
    <property type="match status" value="1"/>
</dbReference>
<protein>
    <submittedName>
        <fullName evidence="3">Acetyltransferase</fullName>
    </submittedName>
</protein>
<proteinExistence type="predicted"/>
<dbReference type="InterPro" id="IPR050276">
    <property type="entry name" value="MshD_Acetyltransferase"/>
</dbReference>
<evidence type="ECO:0000256" key="1">
    <source>
        <dbReference type="SAM" id="MobiDB-lite"/>
    </source>
</evidence>